<dbReference type="AlphaFoldDB" id="A0A060HIZ1"/>
<proteinExistence type="predicted"/>
<dbReference type="HOGENOM" id="CLU_583458_0_0_2"/>
<reference evidence="1 2" key="1">
    <citation type="journal article" date="2014" name="Int. J. Syst. Evol. Microbiol.">
        <title>Nitrososphaera viennensis gen. nov., sp. nov., an aerobic and mesophilic, ammonia-oxidizing archaeon from soil and a member of the archaeal phylum Thaumarchaeota.</title>
        <authorList>
            <person name="Stieglmeier M."/>
            <person name="Klingl A."/>
            <person name="Alves R.J."/>
            <person name="Rittmann S.K."/>
            <person name="Melcher M."/>
            <person name="Leisch N."/>
            <person name="Schleper C."/>
        </authorList>
    </citation>
    <scope>NUCLEOTIDE SEQUENCE [LARGE SCALE GENOMIC DNA]</scope>
    <source>
        <strain evidence="1">EN76</strain>
    </source>
</reference>
<accession>A0A060HIZ1</accession>
<gene>
    <name evidence="1" type="ORF">NVIE_012550</name>
</gene>
<protein>
    <submittedName>
        <fullName evidence="1">Uncharacterized protein</fullName>
    </submittedName>
</protein>
<name>A0A060HIZ1_9ARCH</name>
<dbReference type="KEGG" id="nvn:NVIE_012550"/>
<evidence type="ECO:0000313" key="1">
    <source>
        <dbReference type="EMBL" id="AIC15488.1"/>
    </source>
</evidence>
<keyword evidence="2" id="KW-1185">Reference proteome</keyword>
<dbReference type="STRING" id="926571.NVIE_012550"/>
<sequence>MGLSNNFWQNVEQYRKLGADPLRWASPCSLEADPHIVKSALAEVRRSTIKITSPFWFDTYFHIEGKEPELTRRVYDPVNPVVDKEVEVKRALAMLRVHSAAAESPQVLAETLGKFFSVFRAKVAVTSAPVATTEHPDAQFALLDYIELRRGNKDGYMPALSSFEQVTDIIKAPDDEVHVKIALTDAIERLNLLGCGNSALFKFFPIYDAPAEEMLDRIRTNLDAFMSRYNLVMEDYSSLKRGRLFYGTSAVAITNKELPTRYEQVEEGMEVMITNKFGGLAAVSLHALALSDPANAAKFEQAGVSLPDLTAARDEALKSMSEPHFALGKIVSKYCPDFGQGYDRGAHITAVYPVGARGVFALGALAELASAHIAVNELPVRHDEIARLATKESLVENSTASQHGCHIIVGTKDVLNLVAEELRQHHFAPERIGFIAKKGAPSVAIEKGAGQYVAQKAKLARLLLKPAG</sequence>
<dbReference type="Proteomes" id="UP000027093">
    <property type="component" value="Chromosome"/>
</dbReference>
<dbReference type="NCBIfam" id="NF038049">
    <property type="entry name" value="SelD_rel_HyperS"/>
    <property type="match status" value="1"/>
</dbReference>
<dbReference type="EMBL" id="CP007536">
    <property type="protein sequence ID" value="AIC15488.1"/>
    <property type="molecule type" value="Genomic_DNA"/>
</dbReference>
<organism evidence="1 2">
    <name type="scientific">Nitrososphaera viennensis EN76</name>
    <dbReference type="NCBI Taxonomy" id="926571"/>
    <lineage>
        <taxon>Archaea</taxon>
        <taxon>Nitrososphaerota</taxon>
        <taxon>Nitrososphaeria</taxon>
        <taxon>Nitrososphaerales</taxon>
        <taxon>Nitrososphaeraceae</taxon>
        <taxon>Nitrososphaera</taxon>
    </lineage>
</organism>
<evidence type="ECO:0000313" key="2">
    <source>
        <dbReference type="Proteomes" id="UP000027093"/>
    </source>
</evidence>